<dbReference type="InterPro" id="IPR035093">
    <property type="entry name" value="RelE/ParE_toxin_dom_sf"/>
</dbReference>
<accession>A0A316GGK0</accession>
<keyword evidence="1" id="KW-1277">Toxin-antitoxin system</keyword>
<dbReference type="AlphaFoldDB" id="A0A316GGK0"/>
<dbReference type="Proteomes" id="UP000245708">
    <property type="component" value="Unassembled WGS sequence"/>
</dbReference>
<dbReference type="RefSeq" id="WP_109668335.1">
    <property type="nucleotide sequence ID" value="NZ_QGGW01000005.1"/>
</dbReference>
<organism evidence="3 4">
    <name type="scientific">Roseicyclus mahoneyensis</name>
    <dbReference type="NCBI Taxonomy" id="164332"/>
    <lineage>
        <taxon>Bacteria</taxon>
        <taxon>Pseudomonadati</taxon>
        <taxon>Pseudomonadota</taxon>
        <taxon>Alphaproteobacteria</taxon>
        <taxon>Rhodobacterales</taxon>
        <taxon>Roseobacteraceae</taxon>
        <taxon>Roseicyclus</taxon>
    </lineage>
</organism>
<keyword evidence="4" id="KW-1185">Reference proteome</keyword>
<comment type="caution">
    <text evidence="3">The sequence shown here is derived from an EMBL/GenBank/DDBJ whole genome shotgun (WGS) entry which is preliminary data.</text>
</comment>
<comment type="similarity">
    <text evidence="2">Belongs to the RelE toxin family.</text>
</comment>
<evidence type="ECO:0000256" key="2">
    <source>
        <dbReference type="PIRNR" id="PIRNR029218"/>
    </source>
</evidence>
<proteinExistence type="inferred from homology"/>
<gene>
    <name evidence="3" type="ORF">C7455_10570</name>
</gene>
<evidence type="ECO:0000256" key="1">
    <source>
        <dbReference type="ARBA" id="ARBA00022649"/>
    </source>
</evidence>
<dbReference type="PIRSF" id="PIRSF029218">
    <property type="entry name" value="ParE"/>
    <property type="match status" value="1"/>
</dbReference>
<name>A0A316GGK0_9RHOB</name>
<protein>
    <recommendedName>
        <fullName evidence="2">Toxin</fullName>
    </recommendedName>
</protein>
<dbReference type="OrthoDB" id="7173315at2"/>
<evidence type="ECO:0000313" key="4">
    <source>
        <dbReference type="Proteomes" id="UP000245708"/>
    </source>
</evidence>
<dbReference type="EMBL" id="QGGW01000005">
    <property type="protein sequence ID" value="PWK60087.1"/>
    <property type="molecule type" value="Genomic_DNA"/>
</dbReference>
<dbReference type="Pfam" id="PF05016">
    <property type="entry name" value="ParE_toxin"/>
    <property type="match status" value="1"/>
</dbReference>
<dbReference type="InterPro" id="IPR028344">
    <property type="entry name" value="ParE1/4"/>
</dbReference>
<dbReference type="Gene3D" id="3.30.2310.20">
    <property type="entry name" value="RelE-like"/>
    <property type="match status" value="1"/>
</dbReference>
<evidence type="ECO:0000313" key="3">
    <source>
        <dbReference type="EMBL" id="PWK60087.1"/>
    </source>
</evidence>
<sequence length="95" mass="10540">MKDVVYRPEADADLDGIWAYTLEQWGLQQALKYDADLTRRIEGLATGATASRRAEEVGPGLRRALVGSHVVFFREDAAAVTVVRVLHQRMDVGRG</sequence>
<dbReference type="InterPro" id="IPR007712">
    <property type="entry name" value="RelE/ParE_toxin"/>
</dbReference>
<reference evidence="3 4" key="1">
    <citation type="submission" date="2018-05" db="EMBL/GenBank/DDBJ databases">
        <title>Genomic Encyclopedia of Type Strains, Phase IV (KMG-IV): sequencing the most valuable type-strain genomes for metagenomic binning, comparative biology and taxonomic classification.</title>
        <authorList>
            <person name="Goeker M."/>
        </authorList>
    </citation>
    <scope>NUCLEOTIDE SEQUENCE [LARGE SCALE GENOMIC DNA]</scope>
    <source>
        <strain evidence="3 4">DSM 16097</strain>
    </source>
</reference>